<gene>
    <name evidence="2" type="ORF">CAMP_LOCUS9341</name>
</gene>
<feature type="compositionally biased region" description="Basic and acidic residues" evidence="1">
    <location>
        <begin position="282"/>
        <end position="323"/>
    </location>
</feature>
<protein>
    <submittedName>
        <fullName evidence="2">Uncharacterized protein</fullName>
    </submittedName>
</protein>
<proteinExistence type="predicted"/>
<evidence type="ECO:0000313" key="2">
    <source>
        <dbReference type="EMBL" id="CAI5446704.1"/>
    </source>
</evidence>
<dbReference type="OrthoDB" id="5865792at2759"/>
<feature type="compositionally biased region" description="Basic and acidic residues" evidence="1">
    <location>
        <begin position="343"/>
        <end position="368"/>
    </location>
</feature>
<evidence type="ECO:0000256" key="1">
    <source>
        <dbReference type="SAM" id="MobiDB-lite"/>
    </source>
</evidence>
<feature type="compositionally biased region" description="Acidic residues" evidence="1">
    <location>
        <begin position="58"/>
        <end position="82"/>
    </location>
</feature>
<reference evidence="2" key="1">
    <citation type="submission" date="2022-11" db="EMBL/GenBank/DDBJ databases">
        <authorList>
            <person name="Kikuchi T."/>
        </authorList>
    </citation>
    <scope>NUCLEOTIDE SEQUENCE</scope>
    <source>
        <strain evidence="2">PS1010</strain>
    </source>
</reference>
<accession>A0A9P1IJK3</accession>
<feature type="region of interest" description="Disordered" evidence="1">
    <location>
        <begin position="237"/>
        <end position="329"/>
    </location>
</feature>
<comment type="caution">
    <text evidence="2">The sequence shown here is derived from an EMBL/GenBank/DDBJ whole genome shotgun (WGS) entry which is preliminary data.</text>
</comment>
<feature type="region of interest" description="Disordered" evidence="1">
    <location>
        <begin position="343"/>
        <end position="380"/>
    </location>
</feature>
<organism evidence="2 3">
    <name type="scientific">Caenorhabditis angaria</name>
    <dbReference type="NCBI Taxonomy" id="860376"/>
    <lineage>
        <taxon>Eukaryota</taxon>
        <taxon>Metazoa</taxon>
        <taxon>Ecdysozoa</taxon>
        <taxon>Nematoda</taxon>
        <taxon>Chromadorea</taxon>
        <taxon>Rhabditida</taxon>
        <taxon>Rhabditina</taxon>
        <taxon>Rhabditomorpha</taxon>
        <taxon>Rhabditoidea</taxon>
        <taxon>Rhabditidae</taxon>
        <taxon>Peloderinae</taxon>
        <taxon>Caenorhabditis</taxon>
    </lineage>
</organism>
<feature type="compositionally biased region" description="Basic residues" evidence="1">
    <location>
        <begin position="237"/>
        <end position="247"/>
    </location>
</feature>
<evidence type="ECO:0000313" key="3">
    <source>
        <dbReference type="Proteomes" id="UP001152747"/>
    </source>
</evidence>
<feature type="compositionally biased region" description="Basic and acidic residues" evidence="1">
    <location>
        <begin position="83"/>
        <end position="121"/>
    </location>
</feature>
<sequence>MTSIDEDILLSADGDDFDQITTFDEEALLGGGKSTEDKVEQNFDDLLQSSTTSPVKQEEEEEEEETAIFGEELDYDDDDEEHEDKRQRINRFASEKRKEDEHLSEEPEDIKPGDEKPPKIPSLFEKEVECPFKEHKQIVIKLRFEGETQEHTFYPKYPAIQPQIVPPRLPNGISLIPGMGGPPGPNHGSAGFGPTYLEKMEMFQQQKRAPGGMGIVPIIAGQWDQAVENFLRGGIKKSSRNSKRRRDRSSSEESYSSYDSSSSRSSRSRSRSRSYSPKRRRRESEKYRRRERKDRETRRGGDRDSRRKYEDKKRREEKQKHATIESAQALGLSNDYLDKVKEQKRQRDEIVRRKEERRHGIEEKEIKKTSSPAPVPNSDRDKKMKAYLVVNISGLKQLPTGVKKIEQLATELGPIRKCWKSSDDTVSVVFNAHDKAKDFMIKYNNKVITGLRVGVSLEKQWLNMSEMP</sequence>
<feature type="compositionally biased region" description="Basic residues" evidence="1">
    <location>
        <begin position="266"/>
        <end position="281"/>
    </location>
</feature>
<dbReference type="AlphaFoldDB" id="A0A9P1IJK3"/>
<feature type="region of interest" description="Disordered" evidence="1">
    <location>
        <begin position="48"/>
        <end position="121"/>
    </location>
</feature>
<feature type="compositionally biased region" description="Low complexity" evidence="1">
    <location>
        <begin position="252"/>
        <end position="265"/>
    </location>
</feature>
<name>A0A9P1IJK3_9PELO</name>
<keyword evidence="3" id="KW-1185">Reference proteome</keyword>
<dbReference type="EMBL" id="CANHGI010000003">
    <property type="protein sequence ID" value="CAI5446704.1"/>
    <property type="molecule type" value="Genomic_DNA"/>
</dbReference>
<dbReference type="Proteomes" id="UP001152747">
    <property type="component" value="Unassembled WGS sequence"/>
</dbReference>